<protein>
    <recommendedName>
        <fullName evidence="2">DUF3295 domain-containing protein</fullName>
    </recommendedName>
</protein>
<reference evidence="3" key="1">
    <citation type="journal article" date="2012" name="Mol. Plant Microbe Interact.">
        <title>A highly conserved effector in Fusarium oxysporum is required for full virulence on Arabidopsis.</title>
        <authorList>
            <person name="Thatcher L.F."/>
            <person name="Gardiner D.M."/>
            <person name="Kazan K."/>
            <person name="Manners J."/>
        </authorList>
    </citation>
    <scope>NUCLEOTIDE SEQUENCE [LARGE SCALE GENOMIC DNA]</scope>
    <source>
        <strain evidence="3">Fo5176</strain>
    </source>
</reference>
<name>F9F5K2_FUSOF</name>
<organism evidence="3">
    <name type="scientific">Fusarium oxysporum (strain Fo5176)</name>
    <name type="common">Fusarium vascular wilt</name>
    <dbReference type="NCBI Taxonomy" id="660025"/>
    <lineage>
        <taxon>Eukaryota</taxon>
        <taxon>Fungi</taxon>
        <taxon>Dikarya</taxon>
        <taxon>Ascomycota</taxon>
        <taxon>Pezizomycotina</taxon>
        <taxon>Sordariomycetes</taxon>
        <taxon>Hypocreomycetidae</taxon>
        <taxon>Hypocreales</taxon>
        <taxon>Nectriaceae</taxon>
        <taxon>Fusarium</taxon>
        <taxon>Fusarium oxysporum species complex</taxon>
    </lineage>
</organism>
<accession>F9F5K2</accession>
<gene>
    <name evidence="3" type="ORF">FOXB_01677</name>
</gene>
<feature type="domain" description="DUF3295" evidence="2">
    <location>
        <begin position="36"/>
        <end position="103"/>
    </location>
</feature>
<evidence type="ECO:0000259" key="2">
    <source>
        <dbReference type="Pfam" id="PF11702"/>
    </source>
</evidence>
<proteinExistence type="predicted"/>
<feature type="region of interest" description="Disordered" evidence="1">
    <location>
        <begin position="50"/>
        <end position="73"/>
    </location>
</feature>
<dbReference type="InterPro" id="IPR021711">
    <property type="entry name" value="DUF3295"/>
</dbReference>
<dbReference type="Pfam" id="PF11702">
    <property type="entry name" value="DUF3295"/>
    <property type="match status" value="1"/>
</dbReference>
<evidence type="ECO:0000313" key="3">
    <source>
        <dbReference type="EMBL" id="EGU87805.1"/>
    </source>
</evidence>
<sequence length="103" mass="11809">MARSPSIKTQDVQSPLLAITWMKIISLLANKRIGIFRRYLLRERQQDSSAADAVLKQPSTPHDADNLNQSLGESVTNNDVHAYDWDQRFLQKIRNNGYHSTGW</sequence>
<comment type="caution">
    <text evidence="3">The sequence shown here is derived from an EMBL/GenBank/DDBJ whole genome shotgun (WGS) entry which is preliminary data.</text>
</comment>
<dbReference type="EMBL" id="AFQF01000547">
    <property type="protein sequence ID" value="EGU87805.1"/>
    <property type="molecule type" value="Genomic_DNA"/>
</dbReference>
<dbReference type="AlphaFoldDB" id="F9F5K2"/>
<evidence type="ECO:0000256" key="1">
    <source>
        <dbReference type="SAM" id="MobiDB-lite"/>
    </source>
</evidence>